<proteinExistence type="predicted"/>
<dbReference type="InterPro" id="IPR051159">
    <property type="entry name" value="Hexapeptide_acetyltransf"/>
</dbReference>
<keyword evidence="2" id="KW-0808">Transferase</keyword>
<sequence>MGVDLPSVGCCADTATVAGPDQRIAPIIPHVGILGSQKIIRRPGLSGVEQNLLSPQCQLCIRSVTVHGKGDRDGTPPRAGNPLKRWLKAAARALALILVLPLLLLYRLQSGLFGPDRALESASQLLSLLPGITGQYLRRAFLQQVLAHCHSSVLVEFGTLFSQCGAVLEENVYVGPRCLLGLVHLERDVLLAGHVLIPSGGHTHAFEDPSRPIREQGGERRLVRVGAGSWIGAGAIVLADVGRGCVVGAGAVVTRPLPDFAVAAGVPARVLRFRTAPSPSADSNQSADPALSAVPPPDPPSCPAPLPDQE</sequence>
<dbReference type="SUPFAM" id="SSF51161">
    <property type="entry name" value="Trimeric LpxA-like enzymes"/>
    <property type="match status" value="1"/>
</dbReference>
<feature type="region of interest" description="Disordered" evidence="1">
    <location>
        <begin position="276"/>
        <end position="310"/>
    </location>
</feature>
<feature type="compositionally biased region" description="Pro residues" evidence="1">
    <location>
        <begin position="294"/>
        <end position="310"/>
    </location>
</feature>
<protein>
    <submittedName>
        <fullName evidence="2">Acyltransferase</fullName>
    </submittedName>
</protein>
<dbReference type="PANTHER" id="PTHR23416:SF78">
    <property type="entry name" value="LIPOPOLYSACCHARIDE BIOSYNTHESIS O-ACETYL TRANSFERASE WBBJ-RELATED"/>
    <property type="match status" value="1"/>
</dbReference>
<keyword evidence="2" id="KW-0012">Acyltransferase</keyword>
<comment type="caution">
    <text evidence="2">The sequence shown here is derived from an EMBL/GenBank/DDBJ whole genome shotgun (WGS) entry which is preliminary data.</text>
</comment>
<organism evidence="2 3">
    <name type="scientific">Thermogemmata fonticola</name>
    <dbReference type="NCBI Taxonomy" id="2755323"/>
    <lineage>
        <taxon>Bacteria</taxon>
        <taxon>Pseudomonadati</taxon>
        <taxon>Planctomycetota</taxon>
        <taxon>Planctomycetia</taxon>
        <taxon>Gemmatales</taxon>
        <taxon>Gemmataceae</taxon>
        <taxon>Thermogemmata</taxon>
    </lineage>
</organism>
<dbReference type="PANTHER" id="PTHR23416">
    <property type="entry name" value="SIALIC ACID SYNTHASE-RELATED"/>
    <property type="match status" value="1"/>
</dbReference>
<name>A0A7V9ABZ9_9BACT</name>
<evidence type="ECO:0000256" key="1">
    <source>
        <dbReference type="SAM" id="MobiDB-lite"/>
    </source>
</evidence>
<dbReference type="EMBL" id="JACEFB010000007">
    <property type="protein sequence ID" value="MBA2226608.1"/>
    <property type="molecule type" value="Genomic_DNA"/>
</dbReference>
<dbReference type="Gene3D" id="2.160.10.10">
    <property type="entry name" value="Hexapeptide repeat proteins"/>
    <property type="match status" value="1"/>
</dbReference>
<evidence type="ECO:0000313" key="2">
    <source>
        <dbReference type="EMBL" id="MBA2226608.1"/>
    </source>
</evidence>
<dbReference type="AlphaFoldDB" id="A0A7V9ABZ9"/>
<dbReference type="CDD" id="cd04647">
    <property type="entry name" value="LbH_MAT_like"/>
    <property type="match status" value="1"/>
</dbReference>
<reference evidence="2 3" key="1">
    <citation type="submission" date="2020-07" db="EMBL/GenBank/DDBJ databases">
        <title>Thermogemmata thermophila gen. nov., sp. nov., a novel moderate thermophilic planctomycete from a Kamchatka hot spring.</title>
        <authorList>
            <person name="Elcheninov A.G."/>
            <person name="Podosokorskaya O.A."/>
            <person name="Kovaleva O.L."/>
            <person name="Novikov A."/>
            <person name="Bonch-Osmolovskaya E.A."/>
            <person name="Toshchakov S.V."/>
            <person name="Kublanov I.V."/>
        </authorList>
    </citation>
    <scope>NUCLEOTIDE SEQUENCE [LARGE SCALE GENOMIC DNA]</scope>
    <source>
        <strain evidence="2 3">2918</strain>
    </source>
</reference>
<accession>A0A7V9ABZ9</accession>
<gene>
    <name evidence="2" type="ORF">H0921_10595</name>
</gene>
<keyword evidence="3" id="KW-1185">Reference proteome</keyword>
<dbReference type="InterPro" id="IPR011004">
    <property type="entry name" value="Trimer_LpxA-like_sf"/>
</dbReference>
<dbReference type="Proteomes" id="UP000542342">
    <property type="component" value="Unassembled WGS sequence"/>
</dbReference>
<evidence type="ECO:0000313" key="3">
    <source>
        <dbReference type="Proteomes" id="UP000542342"/>
    </source>
</evidence>
<dbReference type="GO" id="GO:0016746">
    <property type="term" value="F:acyltransferase activity"/>
    <property type="evidence" value="ECO:0007669"/>
    <property type="project" value="UniProtKB-KW"/>
</dbReference>